<dbReference type="Proteomes" id="UP000095149">
    <property type="component" value="Unassembled WGS sequence"/>
</dbReference>
<dbReference type="Pfam" id="PF04082">
    <property type="entry name" value="Fungal_trans"/>
    <property type="match status" value="1"/>
</dbReference>
<protein>
    <recommendedName>
        <fullName evidence="3">Xylanolytic transcriptional activator regulatory domain-containing protein</fullName>
    </recommendedName>
</protein>
<evidence type="ECO:0000256" key="2">
    <source>
        <dbReference type="SAM" id="MobiDB-lite"/>
    </source>
</evidence>
<proteinExistence type="predicted"/>
<dbReference type="GO" id="GO:0006351">
    <property type="term" value="P:DNA-templated transcription"/>
    <property type="evidence" value="ECO:0007669"/>
    <property type="project" value="InterPro"/>
</dbReference>
<gene>
    <name evidence="4" type="ORF">I350_05909</name>
</gene>
<dbReference type="GO" id="GO:0000981">
    <property type="term" value="F:DNA-binding transcription factor activity, RNA polymerase II-specific"/>
    <property type="evidence" value="ECO:0007669"/>
    <property type="project" value="InterPro"/>
</dbReference>
<keyword evidence="1" id="KW-0539">Nucleus</keyword>
<feature type="compositionally biased region" description="Polar residues" evidence="2">
    <location>
        <begin position="685"/>
        <end position="695"/>
    </location>
</feature>
<dbReference type="PANTHER" id="PTHR46910:SF38">
    <property type="entry name" value="ZN(2)-C6 FUNGAL-TYPE DOMAIN-CONTAINING PROTEIN"/>
    <property type="match status" value="1"/>
</dbReference>
<dbReference type="OrthoDB" id="4456959at2759"/>
<feature type="region of interest" description="Disordered" evidence="2">
    <location>
        <begin position="118"/>
        <end position="148"/>
    </location>
</feature>
<dbReference type="InterPro" id="IPR007219">
    <property type="entry name" value="XnlR_reg_dom"/>
</dbReference>
<dbReference type="Gene3D" id="4.10.240.10">
    <property type="entry name" value="Zn(2)-C6 fungal-type DNA-binding domain"/>
    <property type="match status" value="1"/>
</dbReference>
<dbReference type="PANTHER" id="PTHR46910">
    <property type="entry name" value="TRANSCRIPTION FACTOR PDR1"/>
    <property type="match status" value="1"/>
</dbReference>
<feature type="region of interest" description="Disordered" evidence="2">
    <location>
        <begin position="679"/>
        <end position="703"/>
    </location>
</feature>
<comment type="caution">
    <text evidence="4">The sequence shown here is derived from an EMBL/GenBank/DDBJ whole genome shotgun (WGS) entry which is preliminary data.</text>
</comment>
<name>A0A1E3JQD0_9TREE</name>
<feature type="domain" description="Xylanolytic transcriptional activator regulatory" evidence="3">
    <location>
        <begin position="391"/>
        <end position="464"/>
    </location>
</feature>
<feature type="compositionally biased region" description="Polar residues" evidence="2">
    <location>
        <begin position="139"/>
        <end position="148"/>
    </location>
</feature>
<organism evidence="4 5">
    <name type="scientific">Cryptococcus amylolentus CBS 6273</name>
    <dbReference type="NCBI Taxonomy" id="1296118"/>
    <lineage>
        <taxon>Eukaryota</taxon>
        <taxon>Fungi</taxon>
        <taxon>Dikarya</taxon>
        <taxon>Basidiomycota</taxon>
        <taxon>Agaricomycotina</taxon>
        <taxon>Tremellomycetes</taxon>
        <taxon>Tremellales</taxon>
        <taxon>Cryptococcaceae</taxon>
        <taxon>Cryptococcus</taxon>
    </lineage>
</organism>
<reference evidence="4 5" key="1">
    <citation type="submission" date="2016-06" db="EMBL/GenBank/DDBJ databases">
        <title>Evolution of pathogenesis and genome organization in the Tremellales.</title>
        <authorList>
            <person name="Cuomo C."/>
            <person name="Litvintseva A."/>
            <person name="Heitman J."/>
            <person name="Chen Y."/>
            <person name="Sun S."/>
            <person name="Springer D."/>
            <person name="Dromer F."/>
            <person name="Young S."/>
            <person name="Zeng Q."/>
            <person name="Chapman S."/>
            <person name="Gujja S."/>
            <person name="Saif S."/>
            <person name="Birren B."/>
        </authorList>
    </citation>
    <scope>NUCLEOTIDE SEQUENCE [LARGE SCALE GENOMIC DNA]</scope>
    <source>
        <strain evidence="4 5">CBS 6273</strain>
    </source>
</reference>
<evidence type="ECO:0000313" key="5">
    <source>
        <dbReference type="Proteomes" id="UP000095149"/>
    </source>
</evidence>
<accession>A0A1E3JQD0</accession>
<dbReference type="GO" id="GO:0003677">
    <property type="term" value="F:DNA binding"/>
    <property type="evidence" value="ECO:0007669"/>
    <property type="project" value="InterPro"/>
</dbReference>
<evidence type="ECO:0000256" key="1">
    <source>
        <dbReference type="ARBA" id="ARBA00023242"/>
    </source>
</evidence>
<sequence>MSDHGEISNKKRKIQACLFPSRQDHTTDIPTTLESNRVTNTKCSNCHEANAECTYQEESARRGPPKGYVETLEHRCKRLERIIEQLDPELDSDAYAGPVMDRDSFDLNAYRRELSGRNIPSFPSHKPLDASKPGHYRTADTSSNNADTPESFLRRFYAELSPAASLNNVVDEKDHYNQISVAGGMKRMGIRDEHWRYHGRSSQIDLVATLLGLQRNTAGRPKEFGAEVVKTKRPEFWEVPEWEVVVAQEGVQSVDLGSWPDKGLCQSMINAYFRHINIHLPLLDKKNFQNQYDAGKWRVNKGFAKLCLLVFACGSRFVDDARVLWPVEHNTPDGPPHHSSQYAQRQSAGWGYFLSFLRTGESIAERPSLLEIQCQVLTCQFLFGAALPHYVWTLAGSGLRSTQELGIHMRATLHQADPVQREMFTRAFWCLYHLDRLNSSIIGRTVAIQDSDFDLYYPSDVSGSTSGEASEVSVFVQLIKLDHVLGAALQTVYAQRASLRSTAMLQISVDQLNNALNAWSTHLPETLRWSPTIPDYVLFQQVSTLSLQYLYCRIAANRPLMEPSAYAKADPSSAFALSLEASRGILDIVNSCLARSRQEPFQAGPVLDISTALPIWQAAIIVLIDVYSSSRQTAQQRDASLQLVRVAFDAIQELEGQWKMAGKFNDMLSVLGDTEVLPSLEGGESAQNQLSNSRDNPAGRQAPFQSFANNAASTSSTRSTLANDAVPIPYAHSRNPSHTPPPRGGQFSGFLPQQFPIDPVLASQDEQHAALENEPLGWLLAMSNPGAQGNGETAGVNGVFGDGDVWAQLFGGGSFFCEC</sequence>
<evidence type="ECO:0000259" key="3">
    <source>
        <dbReference type="SMART" id="SM00906"/>
    </source>
</evidence>
<dbReference type="GO" id="GO:0008270">
    <property type="term" value="F:zinc ion binding"/>
    <property type="evidence" value="ECO:0007669"/>
    <property type="project" value="InterPro"/>
</dbReference>
<dbReference type="AlphaFoldDB" id="A0A1E3JQD0"/>
<dbReference type="EMBL" id="MEKH01000009">
    <property type="protein sequence ID" value="ODO03064.1"/>
    <property type="molecule type" value="Genomic_DNA"/>
</dbReference>
<dbReference type="InterPro" id="IPR036864">
    <property type="entry name" value="Zn2-C6_fun-type_DNA-bd_sf"/>
</dbReference>
<evidence type="ECO:0000313" key="4">
    <source>
        <dbReference type="EMBL" id="ODO03064.1"/>
    </source>
</evidence>
<dbReference type="InterPro" id="IPR050987">
    <property type="entry name" value="AtrR-like"/>
</dbReference>
<dbReference type="SMART" id="SM00906">
    <property type="entry name" value="Fungal_trans"/>
    <property type="match status" value="1"/>
</dbReference>
<dbReference type="CDD" id="cd12148">
    <property type="entry name" value="fungal_TF_MHR"/>
    <property type="match status" value="1"/>
</dbReference>
<feature type="region of interest" description="Disordered" evidence="2">
    <location>
        <begin position="728"/>
        <end position="751"/>
    </location>
</feature>